<sequence>MTVPARLEPIASPAAHLISACIAAATVRLVLADLGEDERVALASVEPESLLAFAAALSPAHRQRASLDVRDGAIRQIAVLGFTASDIEREMRNYAGNGWRRDRILGECPGRYAGRPQAWLWLAFKAHPVPLKRARISQVIENVQSTWHSVTPSDCQQ</sequence>
<gene>
    <name evidence="1" type="ORF">ACFSOZ_12730</name>
</gene>
<dbReference type="PROSITE" id="PS51257">
    <property type="entry name" value="PROKAR_LIPOPROTEIN"/>
    <property type="match status" value="1"/>
</dbReference>
<evidence type="ECO:0000313" key="2">
    <source>
        <dbReference type="Proteomes" id="UP001597405"/>
    </source>
</evidence>
<proteinExistence type="predicted"/>
<comment type="caution">
    <text evidence="1">The sequence shown here is derived from an EMBL/GenBank/DDBJ whole genome shotgun (WGS) entry which is preliminary data.</text>
</comment>
<dbReference type="RefSeq" id="WP_379097953.1">
    <property type="nucleotide sequence ID" value="NZ_JBHUGZ010000007.1"/>
</dbReference>
<keyword evidence="2" id="KW-1185">Reference proteome</keyword>
<reference evidence="2" key="1">
    <citation type="journal article" date="2019" name="Int. J. Syst. Evol. Microbiol.">
        <title>The Global Catalogue of Microorganisms (GCM) 10K type strain sequencing project: providing services to taxonomists for standard genome sequencing and annotation.</title>
        <authorList>
            <consortium name="The Broad Institute Genomics Platform"/>
            <consortium name="The Broad Institute Genome Sequencing Center for Infectious Disease"/>
            <person name="Wu L."/>
            <person name="Ma J."/>
        </authorList>
    </citation>
    <scope>NUCLEOTIDE SEQUENCE [LARGE SCALE GENOMIC DNA]</scope>
    <source>
        <strain evidence="2">CGMCC 1.16225</strain>
    </source>
</reference>
<evidence type="ECO:0008006" key="3">
    <source>
        <dbReference type="Google" id="ProtNLM"/>
    </source>
</evidence>
<dbReference type="EMBL" id="JBHUGZ010000007">
    <property type="protein sequence ID" value="MFD1983535.1"/>
    <property type="molecule type" value="Genomic_DNA"/>
</dbReference>
<protein>
    <recommendedName>
        <fullName evidence="3">DUF2285 domain-containing protein</fullName>
    </recommendedName>
</protein>
<evidence type="ECO:0000313" key="1">
    <source>
        <dbReference type="EMBL" id="MFD1983535.1"/>
    </source>
</evidence>
<organism evidence="1 2">
    <name type="scientific">Mesorhizobium newzealandense</name>
    <dbReference type="NCBI Taxonomy" id="1300302"/>
    <lineage>
        <taxon>Bacteria</taxon>
        <taxon>Pseudomonadati</taxon>
        <taxon>Pseudomonadota</taxon>
        <taxon>Alphaproteobacteria</taxon>
        <taxon>Hyphomicrobiales</taxon>
        <taxon>Phyllobacteriaceae</taxon>
        <taxon>Mesorhizobium</taxon>
    </lineage>
</organism>
<name>A0ABW4UAY2_9HYPH</name>
<dbReference type="Proteomes" id="UP001597405">
    <property type="component" value="Unassembled WGS sequence"/>
</dbReference>
<accession>A0ABW4UAY2</accession>